<reference evidence="2" key="2">
    <citation type="submission" date="2020-11" db="EMBL/GenBank/DDBJ databases">
        <authorList>
            <person name="McCartney M.A."/>
            <person name="Auch B."/>
            <person name="Kono T."/>
            <person name="Mallez S."/>
            <person name="Becker A."/>
            <person name="Gohl D.M."/>
            <person name="Silverstein K.A.T."/>
            <person name="Koren S."/>
            <person name="Bechman K.B."/>
            <person name="Herman A."/>
            <person name="Abrahante J.E."/>
            <person name="Garbe J."/>
        </authorList>
    </citation>
    <scope>NUCLEOTIDE SEQUENCE</scope>
    <source>
        <strain evidence="2">Duluth1</strain>
        <tissue evidence="2">Whole animal</tissue>
    </source>
</reference>
<dbReference type="Proteomes" id="UP000828390">
    <property type="component" value="Unassembled WGS sequence"/>
</dbReference>
<name>A0A9D4BT62_DREPO</name>
<dbReference type="SUPFAM" id="SSF90257">
    <property type="entry name" value="Myosin rod fragments"/>
    <property type="match status" value="1"/>
</dbReference>
<organism evidence="2 3">
    <name type="scientific">Dreissena polymorpha</name>
    <name type="common">Zebra mussel</name>
    <name type="synonym">Mytilus polymorpha</name>
    <dbReference type="NCBI Taxonomy" id="45954"/>
    <lineage>
        <taxon>Eukaryota</taxon>
        <taxon>Metazoa</taxon>
        <taxon>Spiralia</taxon>
        <taxon>Lophotrochozoa</taxon>
        <taxon>Mollusca</taxon>
        <taxon>Bivalvia</taxon>
        <taxon>Autobranchia</taxon>
        <taxon>Heteroconchia</taxon>
        <taxon>Euheterodonta</taxon>
        <taxon>Imparidentia</taxon>
        <taxon>Neoheterodontei</taxon>
        <taxon>Myida</taxon>
        <taxon>Dreissenoidea</taxon>
        <taxon>Dreissenidae</taxon>
        <taxon>Dreissena</taxon>
    </lineage>
</organism>
<keyword evidence="3" id="KW-1185">Reference proteome</keyword>
<accession>A0A9D4BT62</accession>
<evidence type="ECO:0000313" key="3">
    <source>
        <dbReference type="Proteomes" id="UP000828390"/>
    </source>
</evidence>
<comment type="caution">
    <text evidence="2">The sequence shown here is derived from an EMBL/GenBank/DDBJ whole genome shotgun (WGS) entry which is preliminary data.</text>
</comment>
<sequence>MSKQVEAQISDLNNQLDEISRNIQELNATKSRLMADNADIVRLLEEAESRIQALNRERSTLLSLLEEAKRNVDDEIRVRVIQILDMQLLPSNLEHFQMAIRYLRYWYLSDALL</sequence>
<gene>
    <name evidence="2" type="ORF">DPMN_066823</name>
</gene>
<proteinExistence type="predicted"/>
<dbReference type="EMBL" id="JAIWYP010000014">
    <property type="protein sequence ID" value="KAH3707417.1"/>
    <property type="molecule type" value="Genomic_DNA"/>
</dbReference>
<reference evidence="2" key="1">
    <citation type="journal article" date="2019" name="bioRxiv">
        <title>The Genome of the Zebra Mussel, Dreissena polymorpha: A Resource for Invasive Species Research.</title>
        <authorList>
            <person name="McCartney M.A."/>
            <person name="Auch B."/>
            <person name="Kono T."/>
            <person name="Mallez S."/>
            <person name="Zhang Y."/>
            <person name="Obille A."/>
            <person name="Becker A."/>
            <person name="Abrahante J.E."/>
            <person name="Garbe J."/>
            <person name="Badalamenti J.P."/>
            <person name="Herman A."/>
            <person name="Mangelson H."/>
            <person name="Liachko I."/>
            <person name="Sullivan S."/>
            <person name="Sone E.D."/>
            <person name="Koren S."/>
            <person name="Silverstein K.A.T."/>
            <person name="Beckman K.B."/>
            <person name="Gohl D.M."/>
        </authorList>
    </citation>
    <scope>NUCLEOTIDE SEQUENCE</scope>
    <source>
        <strain evidence="2">Duluth1</strain>
        <tissue evidence="2">Whole animal</tissue>
    </source>
</reference>
<dbReference type="AlphaFoldDB" id="A0A9D4BT62"/>
<feature type="coiled-coil region" evidence="1">
    <location>
        <begin position="2"/>
        <end position="71"/>
    </location>
</feature>
<evidence type="ECO:0000313" key="2">
    <source>
        <dbReference type="EMBL" id="KAH3707417.1"/>
    </source>
</evidence>
<protein>
    <submittedName>
        <fullName evidence="2">Uncharacterized protein</fullName>
    </submittedName>
</protein>
<keyword evidence="1" id="KW-0175">Coiled coil</keyword>
<evidence type="ECO:0000256" key="1">
    <source>
        <dbReference type="SAM" id="Coils"/>
    </source>
</evidence>